<dbReference type="Proteomes" id="UP001042704">
    <property type="component" value="Chromosome"/>
</dbReference>
<gene>
    <name evidence="3" type="ORF">RJ40_02325</name>
</gene>
<proteinExistence type="inferred from homology"/>
<accession>A0A8A3S3B7</accession>
<reference evidence="3" key="2">
    <citation type="submission" date="2019-02" db="EMBL/GenBank/DDBJ databases">
        <authorList>
            <person name="Chen S.-C."/>
            <person name="Chien H.-H."/>
            <person name="Lai M.-C."/>
        </authorList>
    </citation>
    <scope>NUCLEOTIDE SEQUENCE</scope>
    <source>
        <strain evidence="3">N2F9704</strain>
    </source>
</reference>
<sequence length="88" mass="10298">MRTSHKLLLRLLHDPDYDFDEVEVTYLDRGAPADRSTVRGSEIRAIEGGHFIVRPEGEEKYIPIHRLIEIRYRGRRLWERAVGGVVLE</sequence>
<evidence type="ECO:0000313" key="4">
    <source>
        <dbReference type="Proteomes" id="UP001042704"/>
    </source>
</evidence>
<dbReference type="KEGG" id="maqe:RJ40_02325"/>
<reference evidence="3" key="1">
    <citation type="journal article" date="2001" name="Int. J. Syst. Evol. Microbiol.">
        <title>Methanofollis aquaemaris sp. nov., a methanogen isolated from an aquaculture fish pond.</title>
        <authorList>
            <person name="Lai M.C."/>
            <person name="Chen S.C."/>
        </authorList>
    </citation>
    <scope>NUCLEOTIDE SEQUENCE</scope>
    <source>
        <strain evidence="3">N2F9704</strain>
    </source>
</reference>
<evidence type="ECO:0000256" key="1">
    <source>
        <dbReference type="HAMAP-Rule" id="MF_01245"/>
    </source>
</evidence>
<dbReference type="HAMAP" id="MF_01245">
    <property type="entry name" value="UPF0248"/>
    <property type="match status" value="1"/>
</dbReference>
<dbReference type="InterPro" id="IPR040459">
    <property type="entry name" value="MJ1316"/>
</dbReference>
<evidence type="ECO:0000313" key="3">
    <source>
        <dbReference type="EMBL" id="QSZ66413.1"/>
    </source>
</evidence>
<dbReference type="RefSeq" id="WP_265581751.1">
    <property type="nucleotide sequence ID" value="NZ_CP036172.1"/>
</dbReference>
<dbReference type="Pfam" id="PF04457">
    <property type="entry name" value="MJ1316"/>
    <property type="match status" value="1"/>
</dbReference>
<organism evidence="3 4">
    <name type="scientific">Methanofollis aquaemaris</name>
    <dbReference type="NCBI Taxonomy" id="126734"/>
    <lineage>
        <taxon>Archaea</taxon>
        <taxon>Methanobacteriati</taxon>
        <taxon>Methanobacteriota</taxon>
        <taxon>Stenosarchaea group</taxon>
        <taxon>Methanomicrobia</taxon>
        <taxon>Methanomicrobiales</taxon>
        <taxon>Methanomicrobiaceae</taxon>
        <taxon>Methanofollis</taxon>
    </lineage>
</organism>
<protein>
    <recommendedName>
        <fullName evidence="1">UPF0248 protein RJ40_02325</fullName>
    </recommendedName>
</protein>
<feature type="domain" description="MJ1316 RNA cyclic group end recognition" evidence="2">
    <location>
        <begin position="1"/>
        <end position="80"/>
    </location>
</feature>
<keyword evidence="4" id="KW-1185">Reference proteome</keyword>
<dbReference type="AlphaFoldDB" id="A0A8A3S3B7"/>
<dbReference type="GeneID" id="76423159"/>
<comment type="similarity">
    <text evidence="1">Belongs to the UPF0248 family.</text>
</comment>
<dbReference type="EMBL" id="CP036172">
    <property type="protein sequence ID" value="QSZ66413.1"/>
    <property type="molecule type" value="Genomic_DNA"/>
</dbReference>
<name>A0A8A3S3B7_9EURY</name>
<evidence type="ECO:0000259" key="2">
    <source>
        <dbReference type="Pfam" id="PF04457"/>
    </source>
</evidence>
<dbReference type="InterPro" id="IPR007547">
    <property type="entry name" value="UPF0248"/>
</dbReference>